<name>A0A2S9GSW1_9BURK</name>
<evidence type="ECO:0000313" key="2">
    <source>
        <dbReference type="Proteomes" id="UP000237839"/>
    </source>
</evidence>
<evidence type="ECO:0000313" key="1">
    <source>
        <dbReference type="EMBL" id="PRC90800.1"/>
    </source>
</evidence>
<gene>
    <name evidence="1" type="ORF">S2091_4463</name>
</gene>
<accession>A0A2S9GSW1</accession>
<dbReference type="AlphaFoldDB" id="A0A2S9GSW1"/>
<proteinExistence type="predicted"/>
<comment type="caution">
    <text evidence="1">The sequence shown here is derived from an EMBL/GenBank/DDBJ whole genome shotgun (WGS) entry which is preliminary data.</text>
</comment>
<keyword evidence="2" id="KW-1185">Reference proteome</keyword>
<protein>
    <submittedName>
        <fullName evidence="1">Uncharacterized protein</fullName>
    </submittedName>
</protein>
<dbReference type="RefSeq" id="WP_105534192.1">
    <property type="nucleotide sequence ID" value="NZ_PUGF01000035.1"/>
</dbReference>
<sequence>MAEEILFAFKNTFYIKIPSSQMTVFLFVSMIKREYLGSRITILKSITPLLKNENLIVTISKMLDATRRIN</sequence>
<dbReference type="Proteomes" id="UP000237839">
    <property type="component" value="Unassembled WGS sequence"/>
</dbReference>
<organism evidence="1 2">
    <name type="scientific">Solimicrobium silvestre</name>
    <dbReference type="NCBI Taxonomy" id="2099400"/>
    <lineage>
        <taxon>Bacteria</taxon>
        <taxon>Pseudomonadati</taxon>
        <taxon>Pseudomonadota</taxon>
        <taxon>Betaproteobacteria</taxon>
        <taxon>Burkholderiales</taxon>
        <taxon>Oxalobacteraceae</taxon>
        <taxon>Solimicrobium</taxon>
    </lineage>
</organism>
<dbReference type="EMBL" id="PUGF01000035">
    <property type="protein sequence ID" value="PRC90800.1"/>
    <property type="molecule type" value="Genomic_DNA"/>
</dbReference>
<reference evidence="1 2" key="1">
    <citation type="submission" date="2018-02" db="EMBL/GenBank/DDBJ databases">
        <title>Solimicrobium silvestre gen. nov., sp. nov., isolated from alpine forest soil.</title>
        <authorList>
            <person name="Margesin R."/>
            <person name="Albuquerque L."/>
            <person name="Zhang D.-C."/>
            <person name="Froufe H.J.C."/>
            <person name="Severino R."/>
            <person name="Roxo I."/>
            <person name="Egas C."/>
            <person name="Da Costa M.S."/>
        </authorList>
    </citation>
    <scope>NUCLEOTIDE SEQUENCE [LARGE SCALE GENOMIC DNA]</scope>
    <source>
        <strain evidence="1 2">S20-91</strain>
    </source>
</reference>